<accession>A0A653E4Y3</accession>
<proteinExistence type="predicted"/>
<evidence type="ECO:0000259" key="1">
    <source>
        <dbReference type="Pfam" id="PF05899"/>
    </source>
</evidence>
<dbReference type="InterPro" id="IPR014710">
    <property type="entry name" value="RmlC-like_jellyroll"/>
</dbReference>
<name>A0A653E4Y3_9PSED</name>
<dbReference type="EMBL" id="LR215729">
    <property type="protein sequence ID" value="VEV97678.1"/>
    <property type="molecule type" value="Genomic_DNA"/>
</dbReference>
<dbReference type="Pfam" id="PF05899">
    <property type="entry name" value="Cupin_3"/>
    <property type="match status" value="1"/>
</dbReference>
<evidence type="ECO:0000313" key="2">
    <source>
        <dbReference type="EMBL" id="VEV97678.1"/>
    </source>
</evidence>
<organism evidence="2">
    <name type="scientific">Pseudomonas marincola</name>
    <dbReference type="NCBI Taxonomy" id="437900"/>
    <lineage>
        <taxon>Bacteria</taxon>
        <taxon>Pseudomonadati</taxon>
        <taxon>Pseudomonadota</taxon>
        <taxon>Gammaproteobacteria</taxon>
        <taxon>Pseudomonadales</taxon>
        <taxon>Pseudomonadaceae</taxon>
        <taxon>Pseudomonas</taxon>
    </lineage>
</organism>
<dbReference type="RefSeq" id="WP_150548478.1">
    <property type="nucleotide sequence ID" value="NZ_LR215729.2"/>
</dbReference>
<feature type="domain" description="(S)-ureidoglycine aminohydrolase cupin" evidence="1">
    <location>
        <begin position="16"/>
        <end position="83"/>
    </location>
</feature>
<dbReference type="PANTHER" id="PTHR33271:SF22">
    <property type="entry name" value="OS04G0445200 PROTEIN"/>
    <property type="match status" value="1"/>
</dbReference>
<reference evidence="2" key="1">
    <citation type="submission" date="2019-02" db="EMBL/GenBank/DDBJ databases">
        <authorList>
            <consortium name="Genoscope - CEA"/>
            <person name="William W."/>
        </authorList>
    </citation>
    <scope>NUCLEOTIDE SEQUENCE [LARGE SCALE GENOMIC DNA]</scope>
    <source>
        <strain evidence="2">YSy11</strain>
    </source>
</reference>
<dbReference type="AlphaFoldDB" id="A0A653E4Y3"/>
<protein>
    <recommendedName>
        <fullName evidence="1">(S)-ureidoglycine aminohydrolase cupin domain-containing protein</fullName>
    </recommendedName>
</protein>
<gene>
    <name evidence="2" type="ORF">PMYSY11_2633</name>
</gene>
<dbReference type="CDD" id="cd02227">
    <property type="entry name" value="cupin_TM1112-like"/>
    <property type="match status" value="1"/>
</dbReference>
<dbReference type="PANTHER" id="PTHR33271">
    <property type="entry name" value="OS04G0445200 PROTEIN"/>
    <property type="match status" value="1"/>
</dbReference>
<sequence length="87" mass="10175">MIKVETPDSRQLEVISTWQTWEKEVCEFDWSYTQKEQFYILEGSAIISAKPSEQVAIKPGDFVTIEKGVESRWTITSAIKKHFKFFP</sequence>
<dbReference type="InterPro" id="IPR011051">
    <property type="entry name" value="RmlC_Cupin_sf"/>
</dbReference>
<dbReference type="InterPro" id="IPR008579">
    <property type="entry name" value="UGlyAH_Cupin_dom"/>
</dbReference>
<dbReference type="Gene3D" id="2.60.120.10">
    <property type="entry name" value="Jelly Rolls"/>
    <property type="match status" value="1"/>
</dbReference>
<dbReference type="SUPFAM" id="SSF51182">
    <property type="entry name" value="RmlC-like cupins"/>
    <property type="match status" value="1"/>
</dbReference>